<gene>
    <name evidence="10" type="ORF">H9812_05280</name>
</gene>
<dbReference type="PANTHER" id="PTHR43840">
    <property type="entry name" value="MITOCHONDRIAL METAL TRANSPORTER 1-RELATED"/>
    <property type="match status" value="1"/>
</dbReference>
<keyword evidence="6 7" id="KW-0472">Membrane</keyword>
<dbReference type="GO" id="GO:0016020">
    <property type="term" value="C:membrane"/>
    <property type="evidence" value="ECO:0007669"/>
    <property type="project" value="UniProtKB-SubCell"/>
</dbReference>
<organism evidence="10 11">
    <name type="scientific">Candidatus Gallimonas intestinigallinarum</name>
    <dbReference type="NCBI Taxonomy" id="2838604"/>
    <lineage>
        <taxon>Bacteria</taxon>
        <taxon>Bacillati</taxon>
        <taxon>Bacillota</taxon>
        <taxon>Clostridia</taxon>
        <taxon>Candidatus Gallimonas</taxon>
    </lineage>
</organism>
<dbReference type="Proteomes" id="UP000824044">
    <property type="component" value="Unassembled WGS sequence"/>
</dbReference>
<dbReference type="Gene3D" id="3.30.70.1350">
    <property type="entry name" value="Cation efflux protein, cytoplasmic domain"/>
    <property type="match status" value="1"/>
</dbReference>
<feature type="transmembrane region" description="Helical" evidence="7">
    <location>
        <begin position="76"/>
        <end position="95"/>
    </location>
</feature>
<evidence type="ECO:0000259" key="8">
    <source>
        <dbReference type="Pfam" id="PF01545"/>
    </source>
</evidence>
<dbReference type="Pfam" id="PF16916">
    <property type="entry name" value="ZT_dimer"/>
    <property type="match status" value="1"/>
</dbReference>
<accession>A0A9D2DWX3</accession>
<dbReference type="InterPro" id="IPR002524">
    <property type="entry name" value="Cation_efflux"/>
</dbReference>
<dbReference type="EMBL" id="DXBS01000104">
    <property type="protein sequence ID" value="HIZ24861.1"/>
    <property type="molecule type" value="Genomic_DNA"/>
</dbReference>
<comment type="similarity">
    <text evidence="2">Belongs to the cation diffusion facilitator (CDF) transporter (TC 2.A.4) family.</text>
</comment>
<feature type="domain" description="Cation efflux protein transmembrane" evidence="8">
    <location>
        <begin position="14"/>
        <end position="206"/>
    </location>
</feature>
<keyword evidence="5 7" id="KW-1133">Transmembrane helix</keyword>
<dbReference type="NCBIfam" id="TIGR01297">
    <property type="entry name" value="CDF"/>
    <property type="match status" value="1"/>
</dbReference>
<comment type="caution">
    <text evidence="10">The sequence shown here is derived from an EMBL/GenBank/DDBJ whole genome shotgun (WGS) entry which is preliminary data.</text>
</comment>
<evidence type="ECO:0000256" key="7">
    <source>
        <dbReference type="SAM" id="Phobius"/>
    </source>
</evidence>
<reference evidence="10" key="1">
    <citation type="journal article" date="2021" name="PeerJ">
        <title>Extensive microbial diversity within the chicken gut microbiome revealed by metagenomics and culture.</title>
        <authorList>
            <person name="Gilroy R."/>
            <person name="Ravi A."/>
            <person name="Getino M."/>
            <person name="Pursley I."/>
            <person name="Horton D.L."/>
            <person name="Alikhan N.F."/>
            <person name="Baker D."/>
            <person name="Gharbi K."/>
            <person name="Hall N."/>
            <person name="Watson M."/>
            <person name="Adriaenssens E.M."/>
            <person name="Foster-Nyarko E."/>
            <person name="Jarju S."/>
            <person name="Secka A."/>
            <person name="Antonio M."/>
            <person name="Oren A."/>
            <person name="Chaudhuri R.R."/>
            <person name="La Ragione R."/>
            <person name="Hildebrand F."/>
            <person name="Pallen M.J."/>
        </authorList>
    </citation>
    <scope>NUCLEOTIDE SEQUENCE</scope>
    <source>
        <strain evidence="10">CHK33-5263</strain>
    </source>
</reference>
<keyword evidence="3" id="KW-0813">Transport</keyword>
<dbReference type="Gene3D" id="1.20.1510.10">
    <property type="entry name" value="Cation efflux protein transmembrane domain"/>
    <property type="match status" value="1"/>
</dbReference>
<sequence length="367" mass="38855">MKAKAISPETRAGIAGLVCNLLLAAGKIAAGALTGLLSVLADGVNNLSDSGGSIVALISFRVAGKPADREHPYGHGRAEYVATMCIAFLVLVLAVELARESIEKVLGGAESVAVWWVYLVLGISVAVKAGMFVMYRIAAKKTGSDPLRAAATDSACDCIATLAVLAGALISQFTDFAADGWIGILVAVFIAWQGVKLLKEAGSKLLGQAPDAQLVARIREMLLAGEGVRGVHDIRVYGYGRDATFATAHVEMDANLPALTSHTVLDGLERAVQEETGVQLTLHLDPVVPDDAEAKELEERVRAAVEGMAEGMNIHDFRLLRGARTKVVFEVGIPFDCPVQDGELRSSVEQAVRVLGDYEPVVTVERE</sequence>
<keyword evidence="4 7" id="KW-0812">Transmembrane</keyword>
<feature type="transmembrane region" description="Helical" evidence="7">
    <location>
        <begin position="150"/>
        <end position="170"/>
    </location>
</feature>
<comment type="subcellular location">
    <subcellularLocation>
        <location evidence="1">Membrane</location>
        <topology evidence="1">Multi-pass membrane protein</topology>
    </subcellularLocation>
</comment>
<evidence type="ECO:0000256" key="1">
    <source>
        <dbReference type="ARBA" id="ARBA00004141"/>
    </source>
</evidence>
<evidence type="ECO:0000256" key="3">
    <source>
        <dbReference type="ARBA" id="ARBA00022448"/>
    </source>
</evidence>
<evidence type="ECO:0000256" key="5">
    <source>
        <dbReference type="ARBA" id="ARBA00022989"/>
    </source>
</evidence>
<feature type="transmembrane region" description="Helical" evidence="7">
    <location>
        <begin position="12"/>
        <end position="41"/>
    </location>
</feature>
<dbReference type="Pfam" id="PF01545">
    <property type="entry name" value="Cation_efflux"/>
    <property type="match status" value="1"/>
</dbReference>
<name>A0A9D2DWX3_9FIRM</name>
<evidence type="ECO:0000256" key="6">
    <source>
        <dbReference type="ARBA" id="ARBA00023136"/>
    </source>
</evidence>
<reference evidence="10" key="2">
    <citation type="submission" date="2021-04" db="EMBL/GenBank/DDBJ databases">
        <authorList>
            <person name="Gilroy R."/>
        </authorList>
    </citation>
    <scope>NUCLEOTIDE SEQUENCE</scope>
    <source>
        <strain evidence="10">CHK33-5263</strain>
    </source>
</reference>
<dbReference type="InterPro" id="IPR050291">
    <property type="entry name" value="CDF_Transporter"/>
</dbReference>
<feature type="transmembrane region" description="Helical" evidence="7">
    <location>
        <begin position="115"/>
        <end position="138"/>
    </location>
</feature>
<feature type="transmembrane region" description="Helical" evidence="7">
    <location>
        <begin position="176"/>
        <end position="195"/>
    </location>
</feature>
<dbReference type="GO" id="GO:0008324">
    <property type="term" value="F:monoatomic cation transmembrane transporter activity"/>
    <property type="evidence" value="ECO:0007669"/>
    <property type="project" value="InterPro"/>
</dbReference>
<dbReference type="InterPro" id="IPR058533">
    <property type="entry name" value="Cation_efflux_TM"/>
</dbReference>
<proteinExistence type="inferred from homology"/>
<dbReference type="InterPro" id="IPR027469">
    <property type="entry name" value="Cation_efflux_TMD_sf"/>
</dbReference>
<evidence type="ECO:0000256" key="2">
    <source>
        <dbReference type="ARBA" id="ARBA00008114"/>
    </source>
</evidence>
<dbReference type="SUPFAM" id="SSF160240">
    <property type="entry name" value="Cation efflux protein cytoplasmic domain-like"/>
    <property type="match status" value="1"/>
</dbReference>
<dbReference type="AlphaFoldDB" id="A0A9D2DWX3"/>
<feature type="domain" description="Cation efflux protein cytoplasmic" evidence="9">
    <location>
        <begin position="210"/>
        <end position="286"/>
    </location>
</feature>
<dbReference type="InterPro" id="IPR036837">
    <property type="entry name" value="Cation_efflux_CTD_sf"/>
</dbReference>
<dbReference type="InterPro" id="IPR027470">
    <property type="entry name" value="Cation_efflux_CTD"/>
</dbReference>
<evidence type="ECO:0000313" key="11">
    <source>
        <dbReference type="Proteomes" id="UP000824044"/>
    </source>
</evidence>
<dbReference type="PANTHER" id="PTHR43840:SF15">
    <property type="entry name" value="MITOCHONDRIAL METAL TRANSPORTER 1-RELATED"/>
    <property type="match status" value="1"/>
</dbReference>
<protein>
    <submittedName>
        <fullName evidence="10">Cation diffusion facilitator family transporter</fullName>
    </submittedName>
</protein>
<evidence type="ECO:0000256" key="4">
    <source>
        <dbReference type="ARBA" id="ARBA00022692"/>
    </source>
</evidence>
<evidence type="ECO:0000259" key="9">
    <source>
        <dbReference type="Pfam" id="PF16916"/>
    </source>
</evidence>
<dbReference type="SUPFAM" id="SSF161111">
    <property type="entry name" value="Cation efflux protein transmembrane domain-like"/>
    <property type="match status" value="1"/>
</dbReference>
<evidence type="ECO:0000313" key="10">
    <source>
        <dbReference type="EMBL" id="HIZ24861.1"/>
    </source>
</evidence>